<reference evidence="1" key="1">
    <citation type="journal article" date="2020" name="Cell">
        <title>Large-Scale Comparative Analyses of Tick Genomes Elucidate Their Genetic Diversity and Vector Capacities.</title>
        <authorList>
            <consortium name="Tick Genome and Microbiome Consortium (TIGMIC)"/>
            <person name="Jia N."/>
            <person name="Wang J."/>
            <person name="Shi W."/>
            <person name="Du L."/>
            <person name="Sun Y."/>
            <person name="Zhan W."/>
            <person name="Jiang J.F."/>
            <person name="Wang Q."/>
            <person name="Zhang B."/>
            <person name="Ji P."/>
            <person name="Bell-Sakyi L."/>
            <person name="Cui X.M."/>
            <person name="Yuan T.T."/>
            <person name="Jiang B.G."/>
            <person name="Yang W.F."/>
            <person name="Lam T.T."/>
            <person name="Chang Q.C."/>
            <person name="Ding S.J."/>
            <person name="Wang X.J."/>
            <person name="Zhu J.G."/>
            <person name="Ruan X.D."/>
            <person name="Zhao L."/>
            <person name="Wei J.T."/>
            <person name="Ye R.Z."/>
            <person name="Que T.C."/>
            <person name="Du C.H."/>
            <person name="Zhou Y.H."/>
            <person name="Cheng J.X."/>
            <person name="Dai P.F."/>
            <person name="Guo W.B."/>
            <person name="Han X.H."/>
            <person name="Huang E.J."/>
            <person name="Li L.F."/>
            <person name="Wei W."/>
            <person name="Gao Y.C."/>
            <person name="Liu J.Z."/>
            <person name="Shao H.Z."/>
            <person name="Wang X."/>
            <person name="Wang C.C."/>
            <person name="Yang T.C."/>
            <person name="Huo Q.B."/>
            <person name="Li W."/>
            <person name="Chen H.Y."/>
            <person name="Chen S.E."/>
            <person name="Zhou L.G."/>
            <person name="Ni X.B."/>
            <person name="Tian J.H."/>
            <person name="Sheng Y."/>
            <person name="Liu T."/>
            <person name="Pan Y.S."/>
            <person name="Xia L.Y."/>
            <person name="Li J."/>
            <person name="Zhao F."/>
            <person name="Cao W.C."/>
        </authorList>
    </citation>
    <scope>NUCLEOTIDE SEQUENCE</scope>
    <source>
        <strain evidence="1">Rsan-2018</strain>
    </source>
</reference>
<keyword evidence="2" id="KW-1185">Reference proteome</keyword>
<accession>A0A9D4QBS0</accession>
<dbReference type="Proteomes" id="UP000821837">
    <property type="component" value="Chromosome 11"/>
</dbReference>
<proteinExistence type="predicted"/>
<evidence type="ECO:0000313" key="1">
    <source>
        <dbReference type="EMBL" id="KAH7972919.1"/>
    </source>
</evidence>
<reference evidence="1" key="2">
    <citation type="submission" date="2021-09" db="EMBL/GenBank/DDBJ databases">
        <authorList>
            <person name="Jia N."/>
            <person name="Wang J."/>
            <person name="Shi W."/>
            <person name="Du L."/>
            <person name="Sun Y."/>
            <person name="Zhan W."/>
            <person name="Jiang J."/>
            <person name="Wang Q."/>
            <person name="Zhang B."/>
            <person name="Ji P."/>
            <person name="Sakyi L.B."/>
            <person name="Cui X."/>
            <person name="Yuan T."/>
            <person name="Jiang B."/>
            <person name="Yang W."/>
            <person name="Lam T.T.-Y."/>
            <person name="Chang Q."/>
            <person name="Ding S."/>
            <person name="Wang X."/>
            <person name="Zhu J."/>
            <person name="Ruan X."/>
            <person name="Zhao L."/>
            <person name="Wei J."/>
            <person name="Que T."/>
            <person name="Du C."/>
            <person name="Cheng J."/>
            <person name="Dai P."/>
            <person name="Han X."/>
            <person name="Huang E."/>
            <person name="Gao Y."/>
            <person name="Liu J."/>
            <person name="Shao H."/>
            <person name="Ye R."/>
            <person name="Li L."/>
            <person name="Wei W."/>
            <person name="Wang X."/>
            <person name="Wang C."/>
            <person name="Huo Q."/>
            <person name="Li W."/>
            <person name="Guo W."/>
            <person name="Chen H."/>
            <person name="Chen S."/>
            <person name="Zhou L."/>
            <person name="Zhou L."/>
            <person name="Ni X."/>
            <person name="Tian J."/>
            <person name="Zhou Y."/>
            <person name="Sheng Y."/>
            <person name="Liu T."/>
            <person name="Pan Y."/>
            <person name="Xia L."/>
            <person name="Li J."/>
            <person name="Zhao F."/>
            <person name="Cao W."/>
        </authorList>
    </citation>
    <scope>NUCLEOTIDE SEQUENCE</scope>
    <source>
        <strain evidence="1">Rsan-2018</strain>
        <tissue evidence="1">Larvae</tissue>
    </source>
</reference>
<sequence length="104" mass="11364">MQKAVVKAPASEVIHYMCCSYGDLLECLDPVLTPCEENGGKEFITGVLEHVFGETLSLVCGNYQRGSQPCTSLPKLPPLGPKDPEIDSFLELLLEVLNSLGRRN</sequence>
<comment type="caution">
    <text evidence="1">The sequence shown here is derived from an EMBL/GenBank/DDBJ whole genome shotgun (WGS) entry which is preliminary data.</text>
</comment>
<evidence type="ECO:0000313" key="2">
    <source>
        <dbReference type="Proteomes" id="UP000821837"/>
    </source>
</evidence>
<protein>
    <submittedName>
        <fullName evidence="1">Uncharacterized protein</fullName>
    </submittedName>
</protein>
<organism evidence="1 2">
    <name type="scientific">Rhipicephalus sanguineus</name>
    <name type="common">Brown dog tick</name>
    <name type="synonym">Ixodes sanguineus</name>
    <dbReference type="NCBI Taxonomy" id="34632"/>
    <lineage>
        <taxon>Eukaryota</taxon>
        <taxon>Metazoa</taxon>
        <taxon>Ecdysozoa</taxon>
        <taxon>Arthropoda</taxon>
        <taxon>Chelicerata</taxon>
        <taxon>Arachnida</taxon>
        <taxon>Acari</taxon>
        <taxon>Parasitiformes</taxon>
        <taxon>Ixodida</taxon>
        <taxon>Ixodoidea</taxon>
        <taxon>Ixodidae</taxon>
        <taxon>Rhipicephalinae</taxon>
        <taxon>Rhipicephalus</taxon>
        <taxon>Rhipicephalus</taxon>
    </lineage>
</organism>
<dbReference type="AlphaFoldDB" id="A0A9D4QBS0"/>
<gene>
    <name evidence="1" type="ORF">HPB52_018870</name>
</gene>
<name>A0A9D4QBS0_RHISA</name>
<dbReference type="VEuPathDB" id="VectorBase:RSAN_046850"/>
<dbReference type="EMBL" id="JABSTV010001247">
    <property type="protein sequence ID" value="KAH7972919.1"/>
    <property type="molecule type" value="Genomic_DNA"/>
</dbReference>